<dbReference type="InterPro" id="IPR051532">
    <property type="entry name" value="Ester_Hydrolysis_Enzymes"/>
</dbReference>
<proteinExistence type="predicted"/>
<gene>
    <name evidence="2" type="ordered locus">Desaci_1005</name>
</gene>
<dbReference type="OrthoDB" id="9777593at2"/>
<dbReference type="PANTHER" id="PTHR30383">
    <property type="entry name" value="THIOESTERASE 1/PROTEASE 1/LYSOPHOSPHOLIPASE L1"/>
    <property type="match status" value="1"/>
</dbReference>
<evidence type="ECO:0000259" key="1">
    <source>
        <dbReference type="Pfam" id="PF13472"/>
    </source>
</evidence>
<dbReference type="Proteomes" id="UP000002892">
    <property type="component" value="Chromosome"/>
</dbReference>
<accession>I4D2M3</accession>
<dbReference type="RefSeq" id="WP_014826056.1">
    <property type="nucleotide sequence ID" value="NC_018068.1"/>
</dbReference>
<dbReference type="Pfam" id="PF13472">
    <property type="entry name" value="Lipase_GDSL_2"/>
    <property type="match status" value="1"/>
</dbReference>
<dbReference type="eggNOG" id="COG2755">
    <property type="taxonomic scope" value="Bacteria"/>
</dbReference>
<dbReference type="InterPro" id="IPR036514">
    <property type="entry name" value="SGNH_hydro_sf"/>
</dbReference>
<dbReference type="Gene3D" id="3.40.50.1110">
    <property type="entry name" value="SGNH hydrolase"/>
    <property type="match status" value="1"/>
</dbReference>
<dbReference type="GO" id="GO:0004622">
    <property type="term" value="F:phosphatidylcholine lysophospholipase activity"/>
    <property type="evidence" value="ECO:0007669"/>
    <property type="project" value="TreeGrafter"/>
</dbReference>
<organism evidence="2 3">
    <name type="scientific">Desulfosporosinus acidiphilus (strain DSM 22704 / JCM 16185 / SJ4)</name>
    <dbReference type="NCBI Taxonomy" id="646529"/>
    <lineage>
        <taxon>Bacteria</taxon>
        <taxon>Bacillati</taxon>
        <taxon>Bacillota</taxon>
        <taxon>Clostridia</taxon>
        <taxon>Eubacteriales</taxon>
        <taxon>Desulfitobacteriaceae</taxon>
        <taxon>Desulfosporosinus</taxon>
    </lineage>
</organism>
<keyword evidence="3" id="KW-1185">Reference proteome</keyword>
<dbReference type="AlphaFoldDB" id="I4D2M3"/>
<sequence>MKLVAIGDSITEGYPFGREKSWVEYLAKELKCEVINQGNNGDFTKGMLHRFERDVLSYAPTHVIILGGANDAYEEISLEQVSSNFVRMIEMCHKQGAIPILGMPTPSLMAEEERFLEDYRKWFADYATKKSIRIIDFFSPFQHKIKSGQAAEFFVDEVHPSIRGYAFMGEIASQTWNRWEIIKV</sequence>
<evidence type="ECO:0000313" key="3">
    <source>
        <dbReference type="Proteomes" id="UP000002892"/>
    </source>
</evidence>
<evidence type="ECO:0000313" key="2">
    <source>
        <dbReference type="EMBL" id="AFM40047.1"/>
    </source>
</evidence>
<dbReference type="PANTHER" id="PTHR30383:SF5">
    <property type="entry name" value="SGNH HYDROLASE-TYPE ESTERASE DOMAIN-CONTAINING PROTEIN"/>
    <property type="match status" value="1"/>
</dbReference>
<dbReference type="HOGENOM" id="CLU_051989_9_0_9"/>
<dbReference type="STRING" id="646529.Desaci_1005"/>
<name>I4D2M3_DESAJ</name>
<dbReference type="EMBL" id="CP003639">
    <property type="protein sequence ID" value="AFM40047.1"/>
    <property type="molecule type" value="Genomic_DNA"/>
</dbReference>
<dbReference type="KEGG" id="dai:Desaci_1005"/>
<feature type="domain" description="SGNH hydrolase-type esterase" evidence="1">
    <location>
        <begin position="5"/>
        <end position="166"/>
    </location>
</feature>
<dbReference type="InterPro" id="IPR013830">
    <property type="entry name" value="SGNH_hydro"/>
</dbReference>
<reference evidence="2 3" key="1">
    <citation type="journal article" date="2012" name="J. Bacteriol.">
        <title>Complete genome sequences of Desulfosporosinus orientis DSM765T, Desulfosporosinus youngiae DSM17734T, Desulfosporosinus meridiei DSM13257T, and Desulfosporosinus acidiphilus DSM22704T.</title>
        <authorList>
            <person name="Pester M."/>
            <person name="Brambilla E."/>
            <person name="Alazard D."/>
            <person name="Rattei T."/>
            <person name="Weinmaier T."/>
            <person name="Han J."/>
            <person name="Lucas S."/>
            <person name="Lapidus A."/>
            <person name="Cheng J.F."/>
            <person name="Goodwin L."/>
            <person name="Pitluck S."/>
            <person name="Peters L."/>
            <person name="Ovchinnikova G."/>
            <person name="Teshima H."/>
            <person name="Detter J.C."/>
            <person name="Han C.S."/>
            <person name="Tapia R."/>
            <person name="Land M.L."/>
            <person name="Hauser L."/>
            <person name="Kyrpides N.C."/>
            <person name="Ivanova N.N."/>
            <person name="Pagani I."/>
            <person name="Huntmann M."/>
            <person name="Wei C.L."/>
            <person name="Davenport K.W."/>
            <person name="Daligault H."/>
            <person name="Chain P.S."/>
            <person name="Chen A."/>
            <person name="Mavromatis K."/>
            <person name="Markowitz V."/>
            <person name="Szeto E."/>
            <person name="Mikhailova N."/>
            <person name="Pati A."/>
            <person name="Wagner M."/>
            <person name="Woyke T."/>
            <person name="Ollivier B."/>
            <person name="Klenk H.P."/>
            <person name="Spring S."/>
            <person name="Loy A."/>
        </authorList>
    </citation>
    <scope>NUCLEOTIDE SEQUENCE [LARGE SCALE GENOMIC DNA]</scope>
    <source>
        <strain evidence="3">DSM 22704 / JCM 16185 / SJ4</strain>
    </source>
</reference>
<dbReference type="SUPFAM" id="SSF52266">
    <property type="entry name" value="SGNH hydrolase"/>
    <property type="match status" value="1"/>
</dbReference>
<protein>
    <submittedName>
        <fullName evidence="2">Lysophospholipase L1-like esterase</fullName>
    </submittedName>
</protein>